<dbReference type="GO" id="GO:0004152">
    <property type="term" value="F:dihydroorotate dehydrogenase activity"/>
    <property type="evidence" value="ECO:0007669"/>
    <property type="project" value="UniProtKB-ARBA"/>
</dbReference>
<organism evidence="7">
    <name type="scientific">Bracon brevicornis</name>
    <dbReference type="NCBI Taxonomy" id="1563983"/>
    <lineage>
        <taxon>Eukaryota</taxon>
        <taxon>Metazoa</taxon>
        <taxon>Ecdysozoa</taxon>
        <taxon>Arthropoda</taxon>
        <taxon>Hexapoda</taxon>
        <taxon>Insecta</taxon>
        <taxon>Pterygota</taxon>
        <taxon>Neoptera</taxon>
        <taxon>Endopterygota</taxon>
        <taxon>Hymenoptera</taxon>
        <taxon>Apocrita</taxon>
        <taxon>Ichneumonoidea</taxon>
        <taxon>Braconidae</taxon>
        <taxon>Braconinae</taxon>
        <taxon>Bracon</taxon>
    </lineage>
</organism>
<dbReference type="GO" id="GO:0006207">
    <property type="term" value="P:'de novo' pyrimidine nucleobase biosynthetic process"/>
    <property type="evidence" value="ECO:0007669"/>
    <property type="project" value="InterPro"/>
</dbReference>
<evidence type="ECO:0000256" key="1">
    <source>
        <dbReference type="ARBA" id="ARBA00001917"/>
    </source>
</evidence>
<proteinExistence type="predicted"/>
<dbReference type="InterPro" id="IPR001295">
    <property type="entry name" value="Dihydroorotate_DH_CS"/>
</dbReference>
<dbReference type="PANTHER" id="PTHR48109">
    <property type="entry name" value="DIHYDROOROTATE DEHYDROGENASE (QUINONE), MITOCHONDRIAL-RELATED"/>
    <property type="match status" value="1"/>
</dbReference>
<protein>
    <recommendedName>
        <fullName evidence="6">Dihydroorotate dehydrogenase catalytic domain-containing protein</fullName>
    </recommendedName>
</protein>
<gene>
    <name evidence="7" type="ORF">BBRV_LOCUS46125</name>
</gene>
<comment type="cofactor">
    <cofactor evidence="1">
        <name>FMN</name>
        <dbReference type="ChEBI" id="CHEBI:58210"/>
    </cofactor>
</comment>
<dbReference type="InterPro" id="IPR005720">
    <property type="entry name" value="Dihydroorotate_DH_cat"/>
</dbReference>
<keyword evidence="3" id="KW-0285">Flavoprotein</keyword>
<feature type="domain" description="Dihydroorotate dehydrogenase catalytic" evidence="6">
    <location>
        <begin position="1"/>
        <end position="60"/>
    </location>
</feature>
<dbReference type="GO" id="GO:0005743">
    <property type="term" value="C:mitochondrial inner membrane"/>
    <property type="evidence" value="ECO:0007669"/>
    <property type="project" value="TreeGrafter"/>
</dbReference>
<comment type="pathway">
    <text evidence="2">Pyrimidine metabolism; UMP biosynthesis via de novo pathway.</text>
</comment>
<evidence type="ECO:0000256" key="3">
    <source>
        <dbReference type="ARBA" id="ARBA00022630"/>
    </source>
</evidence>
<dbReference type="Pfam" id="PF01180">
    <property type="entry name" value="DHO_dh"/>
    <property type="match status" value="1"/>
</dbReference>
<reference evidence="7" key="1">
    <citation type="submission" date="2020-07" db="EMBL/GenBank/DDBJ databases">
        <authorList>
            <person name="Ferguson B K."/>
        </authorList>
    </citation>
    <scope>NUCLEOTIDE SEQUENCE</scope>
    <source>
        <strain evidence="7">L06</strain>
    </source>
</reference>
<evidence type="ECO:0000256" key="2">
    <source>
        <dbReference type="ARBA" id="ARBA00004725"/>
    </source>
</evidence>
<keyword evidence="4" id="KW-0288">FMN</keyword>
<name>A0A6V7J810_9HYME</name>
<evidence type="ECO:0000256" key="4">
    <source>
        <dbReference type="ARBA" id="ARBA00022643"/>
    </source>
</evidence>
<dbReference type="UniPathway" id="UPA00070"/>
<dbReference type="Gene3D" id="3.20.20.70">
    <property type="entry name" value="Aldolase class I"/>
    <property type="match status" value="1"/>
</dbReference>
<dbReference type="GO" id="GO:0044205">
    <property type="term" value="P:'de novo' UMP biosynthetic process"/>
    <property type="evidence" value="ECO:0007669"/>
    <property type="project" value="UniProtKB-UniPathway"/>
</dbReference>
<dbReference type="AlphaFoldDB" id="A0A6V7J810"/>
<dbReference type="PROSITE" id="PS00912">
    <property type="entry name" value="DHODEHASE_2"/>
    <property type="match status" value="1"/>
</dbReference>
<dbReference type="SUPFAM" id="SSF51395">
    <property type="entry name" value="FMN-linked oxidoreductases"/>
    <property type="match status" value="1"/>
</dbReference>
<keyword evidence="5" id="KW-0560">Oxidoreductase</keyword>
<evidence type="ECO:0000313" key="7">
    <source>
        <dbReference type="EMBL" id="CAD1548493.1"/>
    </source>
</evidence>
<accession>A0A6V7J810</accession>
<evidence type="ECO:0000256" key="5">
    <source>
        <dbReference type="ARBA" id="ARBA00023002"/>
    </source>
</evidence>
<dbReference type="EMBL" id="CADCXW020000015">
    <property type="protein sequence ID" value="CAD1548493.1"/>
    <property type="molecule type" value="Genomic_DNA"/>
</dbReference>
<evidence type="ECO:0000259" key="6">
    <source>
        <dbReference type="Pfam" id="PF01180"/>
    </source>
</evidence>
<dbReference type="InterPro" id="IPR050074">
    <property type="entry name" value="DHO_dehydrogenase"/>
</dbReference>
<dbReference type="InterPro" id="IPR013785">
    <property type="entry name" value="Aldolase_TIM"/>
</dbReference>
<dbReference type="PANTHER" id="PTHR48109:SF4">
    <property type="entry name" value="DIHYDROOROTATE DEHYDROGENASE (QUINONE), MITOCHONDRIAL"/>
    <property type="match status" value="1"/>
</dbReference>
<sequence>MIADMYRRTRGKIPIIGAGGIFNGQEAYKKITAGASLVQIYTSYAYHGPPIVQKIKKELDYLIKENDYYRIHETVGRAPAK</sequence>